<sequence length="128" mass="14394">MNTKFAFFILKLPMAMSMLGHGLVRLPKLNSFAEGMAEQFKDSMLPDFLVLPFGYLLQLVELVIGILLLTNWQTKNTIYAGLLTMALLIFGSSMIENWGAITAQLVHAIYFAVMFYFLTKNELATHPA</sequence>
<organism evidence="2 3">
    <name type="scientific">Chryseobacterium suipulveris</name>
    <dbReference type="NCBI Taxonomy" id="2929800"/>
    <lineage>
        <taxon>Bacteria</taxon>
        <taxon>Pseudomonadati</taxon>
        <taxon>Bacteroidota</taxon>
        <taxon>Flavobacteriia</taxon>
        <taxon>Flavobacteriales</taxon>
        <taxon>Weeksellaceae</taxon>
        <taxon>Chryseobacterium group</taxon>
        <taxon>Chryseobacterium</taxon>
    </lineage>
</organism>
<feature type="transmembrane region" description="Helical" evidence="1">
    <location>
        <begin position="77"/>
        <end position="95"/>
    </location>
</feature>
<evidence type="ECO:0000313" key="2">
    <source>
        <dbReference type="EMBL" id="UOE41988.1"/>
    </source>
</evidence>
<keyword evidence="3" id="KW-1185">Reference proteome</keyword>
<keyword evidence="1" id="KW-0812">Transmembrane</keyword>
<evidence type="ECO:0000313" key="3">
    <source>
        <dbReference type="Proteomes" id="UP000831460"/>
    </source>
</evidence>
<keyword evidence="1" id="KW-1133">Transmembrane helix</keyword>
<proteinExistence type="predicted"/>
<keyword evidence="1" id="KW-0472">Membrane</keyword>
<reference evidence="2 3" key="1">
    <citation type="submission" date="2022-03" db="EMBL/GenBank/DDBJ databases">
        <title>Chryseobacterium sp. isolated from particulate matters in swine house.</title>
        <authorList>
            <person name="Won M."/>
            <person name="Kim S.-J."/>
            <person name="Kwon S.-W."/>
        </authorList>
    </citation>
    <scope>NUCLEOTIDE SEQUENCE [LARGE SCALE GENOMIC DNA]</scope>
    <source>
        <strain evidence="2 3">SC2-2</strain>
    </source>
</reference>
<feature type="transmembrane region" description="Helical" evidence="1">
    <location>
        <begin position="101"/>
        <end position="119"/>
    </location>
</feature>
<name>A0ABY4BS16_9FLAO</name>
<dbReference type="RefSeq" id="WP_243550922.1">
    <property type="nucleotide sequence ID" value="NZ_CP094532.1"/>
</dbReference>
<gene>
    <name evidence="2" type="ORF">MTP09_04975</name>
</gene>
<protein>
    <submittedName>
        <fullName evidence="2">DoxX family protein</fullName>
    </submittedName>
</protein>
<evidence type="ECO:0000256" key="1">
    <source>
        <dbReference type="SAM" id="Phobius"/>
    </source>
</evidence>
<dbReference type="EMBL" id="CP094532">
    <property type="protein sequence ID" value="UOE41988.1"/>
    <property type="molecule type" value="Genomic_DNA"/>
</dbReference>
<dbReference type="Proteomes" id="UP000831460">
    <property type="component" value="Chromosome"/>
</dbReference>
<feature type="transmembrane region" description="Helical" evidence="1">
    <location>
        <begin position="49"/>
        <end position="70"/>
    </location>
</feature>
<accession>A0ABY4BS16</accession>